<keyword evidence="2" id="KW-1185">Reference proteome</keyword>
<gene>
    <name evidence="1" type="ORF">BAU18_001637</name>
</gene>
<reference evidence="1 2" key="2">
    <citation type="submission" date="2024-02" db="EMBL/GenBank/DDBJ databases">
        <title>The Genome Sequence of Enterococcus diestrammenae JM9A.</title>
        <authorList>
            <person name="Earl A."/>
            <person name="Manson A."/>
            <person name="Gilmore M."/>
            <person name="Sanders J."/>
            <person name="Shea T."/>
            <person name="Howe W."/>
            <person name="Livny J."/>
            <person name="Cuomo C."/>
            <person name="Neafsey D."/>
            <person name="Birren B."/>
        </authorList>
    </citation>
    <scope>NUCLEOTIDE SEQUENCE [LARGE SCALE GENOMIC DNA]</scope>
    <source>
        <strain evidence="1 2">JM9A</strain>
    </source>
</reference>
<dbReference type="RefSeq" id="WP_161870419.1">
    <property type="nucleotide sequence ID" value="NZ_MAEI02000001.1"/>
</dbReference>
<evidence type="ECO:0000313" key="2">
    <source>
        <dbReference type="Proteomes" id="UP001429357"/>
    </source>
</evidence>
<name>A0ABV0F433_9ENTE</name>
<dbReference type="Proteomes" id="UP001429357">
    <property type="component" value="Unassembled WGS sequence"/>
</dbReference>
<sequence>MWEKGHYVGEDDKKEWVEGHYLDFDYKSDALRYLNEHHPYPKKTTENLTKAPFQIHLGYREKGAASA</sequence>
<organism evidence="1 2">
    <name type="scientific">Enterococcus diestrammenae</name>
    <dbReference type="NCBI Taxonomy" id="1155073"/>
    <lineage>
        <taxon>Bacteria</taxon>
        <taxon>Bacillati</taxon>
        <taxon>Bacillota</taxon>
        <taxon>Bacilli</taxon>
        <taxon>Lactobacillales</taxon>
        <taxon>Enterococcaceae</taxon>
        <taxon>Enterococcus</taxon>
    </lineage>
</organism>
<evidence type="ECO:0000313" key="1">
    <source>
        <dbReference type="EMBL" id="MEO1782044.1"/>
    </source>
</evidence>
<comment type="caution">
    <text evidence="1">The sequence shown here is derived from an EMBL/GenBank/DDBJ whole genome shotgun (WGS) entry which is preliminary data.</text>
</comment>
<protein>
    <submittedName>
        <fullName evidence="1">Uncharacterized protein</fullName>
    </submittedName>
</protein>
<dbReference type="EMBL" id="MAEI02000001">
    <property type="protein sequence ID" value="MEO1782044.1"/>
    <property type="molecule type" value="Genomic_DNA"/>
</dbReference>
<accession>A0ABV0F433</accession>
<proteinExistence type="predicted"/>
<reference evidence="2" key="1">
    <citation type="submission" date="2016-06" db="EMBL/GenBank/DDBJ databases">
        <title>Four novel species of enterococci isolated from chicken manure.</title>
        <authorList>
            <person name="Van Tyne D."/>
        </authorList>
    </citation>
    <scope>NUCLEOTIDE SEQUENCE [LARGE SCALE GENOMIC DNA]</scope>
    <source>
        <strain evidence="2">JM9A</strain>
    </source>
</reference>